<dbReference type="GO" id="GO:0004519">
    <property type="term" value="F:endonuclease activity"/>
    <property type="evidence" value="ECO:0007669"/>
    <property type="project" value="UniProtKB-KW"/>
</dbReference>
<keyword evidence="1" id="KW-0238">DNA-binding</keyword>
<reference evidence="5" key="1">
    <citation type="journal article" date="2019" name="Int. J. Syst. Evol. Microbiol.">
        <title>The Global Catalogue of Microorganisms (GCM) 10K type strain sequencing project: providing services to taxonomists for standard genome sequencing and annotation.</title>
        <authorList>
            <consortium name="The Broad Institute Genomics Platform"/>
            <consortium name="The Broad Institute Genome Sequencing Center for Infectious Disease"/>
            <person name="Wu L."/>
            <person name="Ma J."/>
        </authorList>
    </citation>
    <scope>NUCLEOTIDE SEQUENCE [LARGE SCALE GENOMIC DNA]</scope>
    <source>
        <strain evidence="5">JCM 9371</strain>
    </source>
</reference>
<evidence type="ECO:0000313" key="5">
    <source>
        <dbReference type="Proteomes" id="UP001597063"/>
    </source>
</evidence>
<dbReference type="PANTHER" id="PTHR30405:SF11">
    <property type="entry name" value="RNA-GUIDED DNA ENDONUCLEASE RV2885C-RELATED"/>
    <property type="match status" value="1"/>
</dbReference>
<evidence type="ECO:0000313" key="4">
    <source>
        <dbReference type="EMBL" id="MFD0687493.1"/>
    </source>
</evidence>
<proteinExistence type="predicted"/>
<feature type="region of interest" description="Disordered" evidence="2">
    <location>
        <begin position="384"/>
        <end position="406"/>
    </location>
</feature>
<feature type="domain" description="Cas12f1-like TNB" evidence="3">
    <location>
        <begin position="301"/>
        <end position="367"/>
    </location>
</feature>
<evidence type="ECO:0000256" key="2">
    <source>
        <dbReference type="SAM" id="MobiDB-lite"/>
    </source>
</evidence>
<keyword evidence="5" id="KW-1185">Reference proteome</keyword>
<gene>
    <name evidence="4" type="ORF">ACFQZM_23555</name>
</gene>
<keyword evidence="4" id="KW-0540">Nuclease</keyword>
<evidence type="ECO:0000259" key="3">
    <source>
        <dbReference type="Pfam" id="PF07282"/>
    </source>
</evidence>
<dbReference type="InterPro" id="IPR051399">
    <property type="entry name" value="RNA-guided_DNA_endo/Transpos"/>
</dbReference>
<accession>A0ABW2XPV7</accession>
<name>A0ABW2XPV7_9ACTN</name>
<keyword evidence="4" id="KW-0255">Endonuclease</keyword>
<organism evidence="4 5">
    <name type="scientific">Actinomadura fibrosa</name>
    <dbReference type="NCBI Taxonomy" id="111802"/>
    <lineage>
        <taxon>Bacteria</taxon>
        <taxon>Bacillati</taxon>
        <taxon>Actinomycetota</taxon>
        <taxon>Actinomycetes</taxon>
        <taxon>Streptosporangiales</taxon>
        <taxon>Thermomonosporaceae</taxon>
        <taxon>Actinomadura</taxon>
    </lineage>
</organism>
<keyword evidence="4" id="KW-0378">Hydrolase</keyword>
<dbReference type="InterPro" id="IPR010095">
    <property type="entry name" value="Cas12f1-like_TNB"/>
</dbReference>
<protein>
    <submittedName>
        <fullName evidence="4">RNA-guided endonuclease InsQ/TnpB family protein</fullName>
    </submittedName>
</protein>
<comment type="caution">
    <text evidence="4">The sequence shown here is derived from an EMBL/GenBank/DDBJ whole genome shotgun (WGS) entry which is preliminary data.</text>
</comment>
<dbReference type="Pfam" id="PF07282">
    <property type="entry name" value="Cas12f1-like_TNB"/>
    <property type="match status" value="1"/>
</dbReference>
<dbReference type="NCBIfam" id="TIGR01766">
    <property type="entry name" value="IS200/IS605 family accessory protein TnpB-like domain"/>
    <property type="match status" value="1"/>
</dbReference>
<dbReference type="PANTHER" id="PTHR30405">
    <property type="entry name" value="TRANSPOSASE"/>
    <property type="match status" value="1"/>
</dbReference>
<dbReference type="Proteomes" id="UP001597063">
    <property type="component" value="Unassembled WGS sequence"/>
</dbReference>
<sequence>MKLVVQVKLLPTPEQAAALAATLSDCNAAADLASAVGFARFGLGVRLVPLHHAVYRELRNRGLGAQATVRTMKKVVDAYTTLRAGIDARRFGKRDSPRRTEAQSKPIRFRSDAAQPFEDRNLSWRHEARRVSIWTVHGRITIAYTGSPTQLATLAEHRKGESDLIHRNGRWLLAATCEVPEAALNTEPRDWIGVDRGIANLAVTSDSRTMQGKGLQRYRRRMARVRAELQTKGTKSAKRKLKRRARREARHTTCVNHTIAKTVVADAERTGRGIALEDLTGIRERTRVPRHQRATISSWPFHQLARHIGYKARRAGVPVIEVDAHYTSQTCPRCGHVAKKNRPTRDTFRCVACGLAGPADHIAAVNVQRRARTAWVFVNMPHAAASPSSPSGTVASRKPGLSESGR</sequence>
<dbReference type="NCBIfam" id="NF040570">
    <property type="entry name" value="guided_TnpB"/>
    <property type="match status" value="1"/>
</dbReference>
<dbReference type="RefSeq" id="WP_242619860.1">
    <property type="nucleotide sequence ID" value="NZ_CAACUY010000397.1"/>
</dbReference>
<evidence type="ECO:0000256" key="1">
    <source>
        <dbReference type="ARBA" id="ARBA00023125"/>
    </source>
</evidence>
<dbReference type="EMBL" id="JBHTGP010000012">
    <property type="protein sequence ID" value="MFD0687493.1"/>
    <property type="molecule type" value="Genomic_DNA"/>
</dbReference>